<organism evidence="2 3">
    <name type="scientific">Terfezia boudieri ATCC MYA-4762</name>
    <dbReference type="NCBI Taxonomy" id="1051890"/>
    <lineage>
        <taxon>Eukaryota</taxon>
        <taxon>Fungi</taxon>
        <taxon>Dikarya</taxon>
        <taxon>Ascomycota</taxon>
        <taxon>Pezizomycotina</taxon>
        <taxon>Pezizomycetes</taxon>
        <taxon>Pezizales</taxon>
        <taxon>Pezizaceae</taxon>
        <taxon>Terfezia</taxon>
    </lineage>
</organism>
<dbReference type="STRING" id="1051890.A0A3N4LJG1"/>
<dbReference type="PROSITE" id="PS50404">
    <property type="entry name" value="GST_NTER"/>
    <property type="match status" value="1"/>
</dbReference>
<gene>
    <name evidence="2" type="ORF">L211DRAFT_850079</name>
</gene>
<feature type="domain" description="GST N-terminal" evidence="1">
    <location>
        <begin position="57"/>
        <end position="170"/>
    </location>
</feature>
<evidence type="ECO:0000313" key="2">
    <source>
        <dbReference type="EMBL" id="RPB23057.1"/>
    </source>
</evidence>
<name>A0A3N4LJG1_9PEZI</name>
<proteinExistence type="predicted"/>
<dbReference type="SUPFAM" id="SSF52833">
    <property type="entry name" value="Thioredoxin-like"/>
    <property type="match status" value="1"/>
</dbReference>
<reference evidence="2 3" key="1">
    <citation type="journal article" date="2018" name="Nat. Ecol. Evol.">
        <title>Pezizomycetes genomes reveal the molecular basis of ectomycorrhizal truffle lifestyle.</title>
        <authorList>
            <person name="Murat C."/>
            <person name="Payen T."/>
            <person name="Noel B."/>
            <person name="Kuo A."/>
            <person name="Morin E."/>
            <person name="Chen J."/>
            <person name="Kohler A."/>
            <person name="Krizsan K."/>
            <person name="Balestrini R."/>
            <person name="Da Silva C."/>
            <person name="Montanini B."/>
            <person name="Hainaut M."/>
            <person name="Levati E."/>
            <person name="Barry K.W."/>
            <person name="Belfiori B."/>
            <person name="Cichocki N."/>
            <person name="Clum A."/>
            <person name="Dockter R.B."/>
            <person name="Fauchery L."/>
            <person name="Guy J."/>
            <person name="Iotti M."/>
            <person name="Le Tacon F."/>
            <person name="Lindquist E.A."/>
            <person name="Lipzen A."/>
            <person name="Malagnac F."/>
            <person name="Mello A."/>
            <person name="Molinier V."/>
            <person name="Miyauchi S."/>
            <person name="Poulain J."/>
            <person name="Riccioni C."/>
            <person name="Rubini A."/>
            <person name="Sitrit Y."/>
            <person name="Splivallo R."/>
            <person name="Traeger S."/>
            <person name="Wang M."/>
            <person name="Zifcakova L."/>
            <person name="Wipf D."/>
            <person name="Zambonelli A."/>
            <person name="Paolocci F."/>
            <person name="Nowrousian M."/>
            <person name="Ottonello S."/>
            <person name="Baldrian P."/>
            <person name="Spatafora J.W."/>
            <person name="Henrissat B."/>
            <person name="Nagy L.G."/>
            <person name="Aury J.M."/>
            <person name="Wincker P."/>
            <person name="Grigoriev I.V."/>
            <person name="Bonfante P."/>
            <person name="Martin F.M."/>
        </authorList>
    </citation>
    <scope>NUCLEOTIDE SEQUENCE [LARGE SCALE GENOMIC DNA]</scope>
    <source>
        <strain evidence="2 3">ATCC MYA-4762</strain>
    </source>
</reference>
<dbReference type="Gene3D" id="3.40.30.10">
    <property type="entry name" value="Glutaredoxin"/>
    <property type="match status" value="1"/>
</dbReference>
<dbReference type="InParanoid" id="A0A3N4LJG1"/>
<sequence>MHEASGSIMFPSEEWHSKSSSNPRNTTLASLCLIVYPLRSPEKLLTSSHICTNDPTEAFSLYTNRRCPFARRAHATLKELGLEYEEVFIDLNIPGAFMDTIEREIEPYLASAKPFFGGSDKLTCVVVQLGSFLLFSKTSSAEDAGQLLVKERYERLNALQNYERSLEEEGECVGADWRSNYRALYFVAHGTVHMSLVGTVHIDE</sequence>
<evidence type="ECO:0000313" key="3">
    <source>
        <dbReference type="Proteomes" id="UP000267821"/>
    </source>
</evidence>
<accession>A0A3N4LJG1</accession>
<dbReference type="OrthoDB" id="202840at2759"/>
<dbReference type="CDD" id="cd00570">
    <property type="entry name" value="GST_N_family"/>
    <property type="match status" value="1"/>
</dbReference>
<dbReference type="AlphaFoldDB" id="A0A3N4LJG1"/>
<keyword evidence="3" id="KW-1185">Reference proteome</keyword>
<dbReference type="EMBL" id="ML121548">
    <property type="protein sequence ID" value="RPB23057.1"/>
    <property type="molecule type" value="Genomic_DNA"/>
</dbReference>
<protein>
    <recommendedName>
        <fullName evidence="1">GST N-terminal domain-containing protein</fullName>
    </recommendedName>
</protein>
<dbReference type="Proteomes" id="UP000267821">
    <property type="component" value="Unassembled WGS sequence"/>
</dbReference>
<dbReference type="InterPro" id="IPR004045">
    <property type="entry name" value="Glutathione_S-Trfase_N"/>
</dbReference>
<dbReference type="Pfam" id="PF02798">
    <property type="entry name" value="GST_N"/>
    <property type="match status" value="1"/>
</dbReference>
<evidence type="ECO:0000259" key="1">
    <source>
        <dbReference type="PROSITE" id="PS50404"/>
    </source>
</evidence>
<dbReference type="InterPro" id="IPR036249">
    <property type="entry name" value="Thioredoxin-like_sf"/>
</dbReference>